<evidence type="ECO:0000313" key="9">
    <source>
        <dbReference type="EMBL" id="BAU27126.1"/>
    </source>
</evidence>
<evidence type="ECO:0000256" key="6">
    <source>
        <dbReference type="ARBA" id="ARBA00022989"/>
    </source>
</evidence>
<dbReference type="Pfam" id="PF01925">
    <property type="entry name" value="TauE"/>
    <property type="match status" value="1"/>
</dbReference>
<gene>
    <name evidence="9" type="ORF">CB4_01295</name>
</gene>
<dbReference type="RefSeq" id="WP_096464218.1">
    <property type="nucleotide sequence ID" value="NZ_AP017312.1"/>
</dbReference>
<dbReference type="OrthoDB" id="554695at2"/>
<comment type="subcellular location">
    <subcellularLocation>
        <location evidence="1 8">Cell membrane</location>
        <topology evidence="1 8">Multi-pass membrane protein</topology>
    </subcellularLocation>
</comment>
<evidence type="ECO:0000256" key="4">
    <source>
        <dbReference type="ARBA" id="ARBA00022475"/>
    </source>
</evidence>
<keyword evidence="5 8" id="KW-0812">Transmembrane</keyword>
<evidence type="ECO:0000256" key="1">
    <source>
        <dbReference type="ARBA" id="ARBA00004651"/>
    </source>
</evidence>
<dbReference type="AlphaFoldDB" id="A0A0U5B620"/>
<evidence type="ECO:0000256" key="7">
    <source>
        <dbReference type="ARBA" id="ARBA00023136"/>
    </source>
</evidence>
<feature type="transmembrane region" description="Helical" evidence="8">
    <location>
        <begin position="208"/>
        <end position="226"/>
    </location>
</feature>
<evidence type="ECO:0000313" key="10">
    <source>
        <dbReference type="Proteomes" id="UP000217696"/>
    </source>
</evidence>
<dbReference type="PANTHER" id="PTHR30269:SF0">
    <property type="entry name" value="MEMBRANE TRANSPORTER PROTEIN YFCA-RELATED"/>
    <property type="match status" value="1"/>
</dbReference>
<dbReference type="InterPro" id="IPR002781">
    <property type="entry name" value="TM_pro_TauE-like"/>
</dbReference>
<organism evidence="9 10">
    <name type="scientific">Aneurinibacillus soli</name>
    <dbReference type="NCBI Taxonomy" id="1500254"/>
    <lineage>
        <taxon>Bacteria</taxon>
        <taxon>Bacillati</taxon>
        <taxon>Bacillota</taxon>
        <taxon>Bacilli</taxon>
        <taxon>Bacillales</taxon>
        <taxon>Paenibacillaceae</taxon>
        <taxon>Aneurinibacillus group</taxon>
        <taxon>Aneurinibacillus</taxon>
    </lineage>
</organism>
<accession>A0A0U5B620</accession>
<evidence type="ECO:0000256" key="8">
    <source>
        <dbReference type="RuleBase" id="RU363041"/>
    </source>
</evidence>
<keyword evidence="10" id="KW-1185">Reference proteome</keyword>
<evidence type="ECO:0000256" key="3">
    <source>
        <dbReference type="ARBA" id="ARBA00022448"/>
    </source>
</evidence>
<keyword evidence="4 8" id="KW-1003">Cell membrane</keyword>
<feature type="transmembrane region" description="Helical" evidence="8">
    <location>
        <begin position="157"/>
        <end position="176"/>
    </location>
</feature>
<evidence type="ECO:0000256" key="2">
    <source>
        <dbReference type="ARBA" id="ARBA00009142"/>
    </source>
</evidence>
<dbReference type="EMBL" id="AP017312">
    <property type="protein sequence ID" value="BAU27126.1"/>
    <property type="molecule type" value="Genomic_DNA"/>
</dbReference>
<keyword evidence="3" id="KW-0813">Transport</keyword>
<feature type="transmembrane region" description="Helical" evidence="8">
    <location>
        <begin position="102"/>
        <end position="120"/>
    </location>
</feature>
<keyword evidence="7 8" id="KW-0472">Membrane</keyword>
<feature type="transmembrane region" description="Helical" evidence="8">
    <location>
        <begin position="76"/>
        <end position="96"/>
    </location>
</feature>
<comment type="similarity">
    <text evidence="2 8">Belongs to the 4-toluene sulfonate uptake permease (TSUP) (TC 2.A.102) family.</text>
</comment>
<protein>
    <recommendedName>
        <fullName evidence="8">Probable membrane transporter protein</fullName>
    </recommendedName>
</protein>
<feature type="transmembrane region" description="Helical" evidence="8">
    <location>
        <begin position="183"/>
        <end position="202"/>
    </location>
</feature>
<dbReference type="KEGG" id="asoc:CB4_01295"/>
<reference evidence="9 10" key="1">
    <citation type="submission" date="2015-12" db="EMBL/GenBank/DDBJ databases">
        <title>Genome sequence of Aneurinibacillus soli.</title>
        <authorList>
            <person name="Lee J.S."/>
            <person name="Lee K.C."/>
            <person name="Kim K.K."/>
            <person name="Lee B.W."/>
        </authorList>
    </citation>
    <scope>NUCLEOTIDE SEQUENCE [LARGE SCALE GENOMIC DNA]</scope>
    <source>
        <strain evidence="9 10">CB4</strain>
    </source>
</reference>
<dbReference type="GO" id="GO:0005886">
    <property type="term" value="C:plasma membrane"/>
    <property type="evidence" value="ECO:0007669"/>
    <property type="project" value="UniProtKB-SubCell"/>
</dbReference>
<dbReference type="PANTHER" id="PTHR30269">
    <property type="entry name" value="TRANSMEMBRANE PROTEIN YFCA"/>
    <property type="match status" value="1"/>
</dbReference>
<evidence type="ECO:0000256" key="5">
    <source>
        <dbReference type="ARBA" id="ARBA00022692"/>
    </source>
</evidence>
<proteinExistence type="inferred from homology"/>
<dbReference type="InterPro" id="IPR052017">
    <property type="entry name" value="TSUP"/>
</dbReference>
<dbReference type="Proteomes" id="UP000217696">
    <property type="component" value="Chromosome"/>
</dbReference>
<name>A0A0U5B620_9BACL</name>
<keyword evidence="6 8" id="KW-1133">Transmembrane helix</keyword>
<sequence length="255" mass="26999">MEMLDTNMLLFLLATGFLAAFIDSVVGGGGLISLPALLLTGLPSTVALGTNKLASTMASCTSTISFMRSGKVNFKLVKYLFPLSLIGSAFGAYAVTKIPQEFLKPLVVVLLTGVTIYTLFKKDWGSTSTYKGITKKIAILSVTVALLIGFYDGFFGPGTGSFLLFAFLMMGFDFVGAAGNAKVLNFGSNIAGLVTFAALGHINYQYGIPMGIAMIIGALIGSQVAIRKGSTYVRPLFIGVTVLMISKQAWDLLTH</sequence>